<keyword evidence="3" id="KW-1185">Reference proteome</keyword>
<organism evidence="2 3">
    <name type="scientific">Acetohalobium arabaticum (strain ATCC 49924 / DSM 5501 / Z-7288)</name>
    <dbReference type="NCBI Taxonomy" id="574087"/>
    <lineage>
        <taxon>Bacteria</taxon>
        <taxon>Bacillati</taxon>
        <taxon>Bacillota</taxon>
        <taxon>Clostridia</taxon>
        <taxon>Halanaerobiales</taxon>
        <taxon>Halobacteroidaceae</taxon>
        <taxon>Acetohalobium</taxon>
    </lineage>
</organism>
<feature type="transmembrane region" description="Helical" evidence="1">
    <location>
        <begin position="12"/>
        <end position="34"/>
    </location>
</feature>
<dbReference type="RefSeq" id="WP_013279122.1">
    <property type="nucleotide sequence ID" value="NC_014378.1"/>
</dbReference>
<name>D9QTW0_ACEAZ</name>
<feature type="transmembrane region" description="Helical" evidence="1">
    <location>
        <begin position="671"/>
        <end position="695"/>
    </location>
</feature>
<dbReference type="KEGG" id="aar:Acear_2195"/>
<feature type="transmembrane region" description="Helical" evidence="1">
    <location>
        <begin position="716"/>
        <end position="734"/>
    </location>
</feature>
<evidence type="ECO:0000313" key="3">
    <source>
        <dbReference type="Proteomes" id="UP000001661"/>
    </source>
</evidence>
<protein>
    <submittedName>
        <fullName evidence="2">Uncharacterized protein</fullName>
    </submittedName>
</protein>
<dbReference type="Proteomes" id="UP000001661">
    <property type="component" value="Chromosome"/>
</dbReference>
<keyword evidence="1" id="KW-0812">Transmembrane</keyword>
<dbReference type="OrthoDB" id="2109928at2"/>
<dbReference type="EMBL" id="CP002105">
    <property type="protein sequence ID" value="ADL13681.1"/>
    <property type="molecule type" value="Genomic_DNA"/>
</dbReference>
<dbReference type="eggNOG" id="COG1511">
    <property type="taxonomic scope" value="Bacteria"/>
</dbReference>
<sequence>MEILKYRFRTDLLIWLIVVILVGSSLASGIGYLADNYFGDTVNSLMGDYGKYDFLLTVNQELTDSAMKEIKEVKEEKLPGSKLKKGITVAGTVNYFLQVDDKLRTKAVFSKVDNYFEEIIGVDNVSLMAEPKISLQGMIGDTKNFFNQKISKLSEVDFILPTGSGLNIILKQSADLQETTEQIEGILDDYRLLQIRFPIAQSPEEITELNLNLRQKLQKEFSSQEIQSLNSGQRRDLDDLIKTMTQMKKFLMEYATIVEAELPADLKVSATERFALASQEDGSLAVGDKITPETILLTPLQREDGLLQLIIKRGDGTEIGGQSLYLISQEGIVKQKFEVANIEQPRYLLQKAVGETKELVPKLASLVDTAEKVNQNFLNWLTEYRQGIDQIQGLQEELVGQQDKLTSIVSDGSRDLEQLRAAVNDISAVTTSLEESVAEMYRLREKLIEINSNFKGFERNLEKQVAALSLVGVEDERLTNLRDSVKTLQQKTDGEMDRIISRINSYNPLLNKLEEWNNNLKRVQQLLQAGSDLNLNSPELKGAVKGVVGDLDGIMAELGSLESGVKDLNQLNFKLIITELDHVQNVLPDLRDEEITGTIQLLDKYLAGQVVPGKELNFLVNQSVNQGALESKVEDYFAQQEYDIKQLFTAPGLLQPNVRGEFFRILGEVRAVLTAVIALVFTIFVLFMDQSLVMATIQRRNQQESNRLIKVLNSSYLYGFVLGGVVLSSIFYISQAKLPLLNLEYIFLIGSSLGMLAANKAGSINPLDEAEFLAGEALGLSYTEIMHEIVIPQGRPGVLTILNRRKMIFA</sequence>
<proteinExistence type="predicted"/>
<gene>
    <name evidence="2" type="ordered locus">Acear_2195</name>
</gene>
<evidence type="ECO:0000256" key="1">
    <source>
        <dbReference type="SAM" id="Phobius"/>
    </source>
</evidence>
<accession>D9QTW0</accession>
<dbReference type="SUPFAM" id="SSF58104">
    <property type="entry name" value="Methyl-accepting chemotaxis protein (MCP) signaling domain"/>
    <property type="match status" value="1"/>
</dbReference>
<dbReference type="AlphaFoldDB" id="D9QTW0"/>
<dbReference type="HOGENOM" id="CLU_355950_0_0_9"/>
<keyword evidence="1" id="KW-0472">Membrane</keyword>
<dbReference type="STRING" id="574087.Acear_2195"/>
<evidence type="ECO:0000313" key="2">
    <source>
        <dbReference type="EMBL" id="ADL13681.1"/>
    </source>
</evidence>
<keyword evidence="1" id="KW-1133">Transmembrane helix</keyword>
<reference evidence="2 3" key="1">
    <citation type="journal article" date="2010" name="Stand. Genomic Sci.">
        <title>Complete genome sequence of Acetohalobium arabaticum type strain (Z-7288).</title>
        <authorList>
            <person name="Sikorski J."/>
            <person name="Lapidus A."/>
            <person name="Chertkov O."/>
            <person name="Lucas S."/>
            <person name="Copeland A."/>
            <person name="Glavina Del Rio T."/>
            <person name="Nolan M."/>
            <person name="Tice H."/>
            <person name="Cheng J.F."/>
            <person name="Han C."/>
            <person name="Brambilla E."/>
            <person name="Pitluck S."/>
            <person name="Liolios K."/>
            <person name="Ivanova N."/>
            <person name="Mavromatis K."/>
            <person name="Mikhailova N."/>
            <person name="Pati A."/>
            <person name="Bruce D."/>
            <person name="Detter C."/>
            <person name="Tapia R."/>
            <person name="Goodwin L."/>
            <person name="Chen A."/>
            <person name="Palaniappan K."/>
            <person name="Land M."/>
            <person name="Hauser L."/>
            <person name="Chang Y.J."/>
            <person name="Jeffries C.D."/>
            <person name="Rohde M."/>
            <person name="Goker M."/>
            <person name="Spring S."/>
            <person name="Woyke T."/>
            <person name="Bristow J."/>
            <person name="Eisen J.A."/>
            <person name="Markowitz V."/>
            <person name="Hugenholtz P."/>
            <person name="Kyrpides N.C."/>
            <person name="Klenk H.P."/>
        </authorList>
    </citation>
    <scope>NUCLEOTIDE SEQUENCE [LARGE SCALE GENOMIC DNA]</scope>
    <source>
        <strain evidence="3">ATCC 49924 / DSM 5501 / Z-7288</strain>
    </source>
</reference>